<evidence type="ECO:0000313" key="8">
    <source>
        <dbReference type="Proteomes" id="UP000183940"/>
    </source>
</evidence>
<dbReference type="Proteomes" id="UP000183940">
    <property type="component" value="Unassembled WGS sequence"/>
</dbReference>
<accession>A0A1L9QRZ2</accession>
<dbReference type="CDD" id="cd06574">
    <property type="entry name" value="TM_PBP1_branched-chain-AA_like"/>
    <property type="match status" value="1"/>
</dbReference>
<organism evidence="7 8">
    <name type="scientific">Roseofilum reptotaenium AO1-A</name>
    <dbReference type="NCBI Taxonomy" id="1925591"/>
    <lineage>
        <taxon>Bacteria</taxon>
        <taxon>Bacillati</taxon>
        <taxon>Cyanobacteriota</taxon>
        <taxon>Cyanophyceae</taxon>
        <taxon>Desertifilales</taxon>
        <taxon>Desertifilaceae</taxon>
        <taxon>Roseofilum</taxon>
    </lineage>
</organism>
<feature type="transmembrane region" description="Helical" evidence="6">
    <location>
        <begin position="132"/>
        <end position="159"/>
    </location>
</feature>
<keyword evidence="2" id="KW-1003">Cell membrane</keyword>
<dbReference type="GO" id="GO:0005886">
    <property type="term" value="C:plasma membrane"/>
    <property type="evidence" value="ECO:0007669"/>
    <property type="project" value="UniProtKB-SubCell"/>
</dbReference>
<keyword evidence="3 6" id="KW-0812">Transmembrane</keyword>
<reference evidence="7" key="1">
    <citation type="submission" date="2016-10" db="EMBL/GenBank/DDBJ databases">
        <title>CRISPR-Cas defence system in Roseofilum reptotaenium: evidence of a bacteriophage-cyanobacterium arms race in the coral black band disease.</title>
        <authorList>
            <person name="Buerger P."/>
            <person name="Wood-Charlson E.M."/>
            <person name="Weynberg K.D."/>
            <person name="Willis B."/>
            <person name="Van Oppen M.J."/>
        </authorList>
    </citation>
    <scope>NUCLEOTIDE SEQUENCE [LARGE SCALE GENOMIC DNA]</scope>
    <source>
        <strain evidence="7">AO1-A</strain>
    </source>
</reference>
<proteinExistence type="predicted"/>
<keyword evidence="5 6" id="KW-0472">Membrane</keyword>
<dbReference type="Pfam" id="PF02653">
    <property type="entry name" value="BPD_transp_2"/>
    <property type="match status" value="1"/>
</dbReference>
<sequence>MLMTALLGAIELGLLYSLVGLGVYLSFRVLDFPDLTVDGSFPLGGAVAATLIVNGMHPIIATAVAIAAGALSGACTAWLTVQFKILNLLSSILTMIALYSLNLRIMGRPNVPLLGETTLFTPLNSLSVPRQVVIPIILVIIVILLKVGLDALLATQWGLALRATGANSTMARAQGVDPGMMIIVGMALSNALVALAGALFAQIYGFADVTLGVGTIVLGLAAVIIGETFIPGKTIFQGTLSVILGALAYRLAIAIALNANFMGLQAQDLNLVTALLVAIALILPQTPLKKLTLKN</sequence>
<comment type="caution">
    <text evidence="7">The sequence shown here is derived from an EMBL/GenBank/DDBJ whole genome shotgun (WGS) entry which is preliminary data.</text>
</comment>
<dbReference type="GO" id="GO:0022857">
    <property type="term" value="F:transmembrane transporter activity"/>
    <property type="evidence" value="ECO:0007669"/>
    <property type="project" value="InterPro"/>
</dbReference>
<evidence type="ECO:0000256" key="2">
    <source>
        <dbReference type="ARBA" id="ARBA00022475"/>
    </source>
</evidence>
<feature type="transmembrane region" description="Helical" evidence="6">
    <location>
        <begin position="242"/>
        <end position="263"/>
    </location>
</feature>
<feature type="transmembrane region" description="Helical" evidence="6">
    <location>
        <begin position="269"/>
        <end position="288"/>
    </location>
</feature>
<evidence type="ECO:0000256" key="4">
    <source>
        <dbReference type="ARBA" id="ARBA00022989"/>
    </source>
</evidence>
<dbReference type="EMBL" id="MLAW01000017">
    <property type="protein sequence ID" value="OJJ25460.1"/>
    <property type="molecule type" value="Genomic_DNA"/>
</dbReference>
<dbReference type="AlphaFoldDB" id="A0A1L9QRZ2"/>
<evidence type="ECO:0000256" key="5">
    <source>
        <dbReference type="ARBA" id="ARBA00023136"/>
    </source>
</evidence>
<feature type="transmembrane region" description="Helical" evidence="6">
    <location>
        <begin position="6"/>
        <end position="27"/>
    </location>
</feature>
<comment type="subcellular location">
    <subcellularLocation>
        <location evidence="1">Cell membrane</location>
        <topology evidence="1">Multi-pass membrane protein</topology>
    </subcellularLocation>
</comment>
<evidence type="ECO:0000256" key="3">
    <source>
        <dbReference type="ARBA" id="ARBA00022692"/>
    </source>
</evidence>
<gene>
    <name evidence="7" type="ORF">BI308_11435</name>
</gene>
<feature type="transmembrane region" description="Helical" evidence="6">
    <location>
        <begin position="209"/>
        <end position="230"/>
    </location>
</feature>
<dbReference type="PANTHER" id="PTHR32196">
    <property type="entry name" value="ABC TRANSPORTER PERMEASE PROTEIN YPHD-RELATED-RELATED"/>
    <property type="match status" value="1"/>
</dbReference>
<dbReference type="STRING" id="1925591.BI308_11435"/>
<evidence type="ECO:0000256" key="1">
    <source>
        <dbReference type="ARBA" id="ARBA00004651"/>
    </source>
</evidence>
<feature type="transmembrane region" description="Helical" evidence="6">
    <location>
        <begin position="180"/>
        <end position="203"/>
    </location>
</feature>
<protein>
    <submittedName>
        <fullName evidence="7">ABC transporter permease</fullName>
    </submittedName>
</protein>
<keyword evidence="4 6" id="KW-1133">Transmembrane helix</keyword>
<feature type="transmembrane region" description="Helical" evidence="6">
    <location>
        <begin position="59"/>
        <end position="79"/>
    </location>
</feature>
<name>A0A1L9QRZ2_9CYAN</name>
<evidence type="ECO:0000256" key="6">
    <source>
        <dbReference type="SAM" id="Phobius"/>
    </source>
</evidence>
<keyword evidence="8" id="KW-1185">Reference proteome</keyword>
<dbReference type="InterPro" id="IPR001851">
    <property type="entry name" value="ABC_transp_permease"/>
</dbReference>
<dbReference type="PANTHER" id="PTHR32196:SF69">
    <property type="entry name" value="BRANCHED-CHAIN AMINO ACID TRANSPORT SYSTEM, PERMEASE PROTEIN"/>
    <property type="match status" value="1"/>
</dbReference>
<evidence type="ECO:0000313" key="7">
    <source>
        <dbReference type="EMBL" id="OJJ25460.1"/>
    </source>
</evidence>